<dbReference type="GO" id="GO:0015821">
    <property type="term" value="P:methionine transport"/>
    <property type="evidence" value="ECO:0007669"/>
    <property type="project" value="UniProtKB-ARBA"/>
</dbReference>
<keyword evidence="6 7" id="KW-0449">Lipoprotein</keyword>
<feature type="chain" id="PRO_5032714542" description="Lipoprotein" evidence="9">
    <location>
        <begin position="18"/>
        <end position="272"/>
    </location>
</feature>
<organism evidence="10">
    <name type="scientific">Enterobacter mori</name>
    <dbReference type="NCBI Taxonomy" id="539813"/>
    <lineage>
        <taxon>Bacteria</taxon>
        <taxon>Pseudomonadati</taxon>
        <taxon>Pseudomonadota</taxon>
        <taxon>Gammaproteobacteria</taxon>
        <taxon>Enterobacterales</taxon>
        <taxon>Enterobacteriaceae</taxon>
        <taxon>Enterobacter</taxon>
    </lineage>
</organism>
<feature type="signal peptide" evidence="9">
    <location>
        <begin position="1"/>
        <end position="17"/>
    </location>
</feature>
<dbReference type="NCBIfam" id="NF008285">
    <property type="entry name" value="PRK11063.1"/>
    <property type="match status" value="1"/>
</dbReference>
<dbReference type="PROSITE" id="PS51257">
    <property type="entry name" value="PROKAR_LIPOPROTEIN"/>
    <property type="match status" value="1"/>
</dbReference>
<dbReference type="Gene3D" id="3.40.190.10">
    <property type="entry name" value="Periplasmic binding protein-like II"/>
    <property type="match status" value="2"/>
</dbReference>
<dbReference type="PANTHER" id="PTHR30429">
    <property type="entry name" value="D-METHIONINE-BINDING LIPOPROTEIN METQ"/>
    <property type="match status" value="1"/>
</dbReference>
<dbReference type="NCBIfam" id="NF007364">
    <property type="entry name" value="PRK09861.1"/>
    <property type="match status" value="1"/>
</dbReference>
<evidence type="ECO:0000313" key="10">
    <source>
        <dbReference type="EMBL" id="QPK02643.1"/>
    </source>
</evidence>
<evidence type="ECO:0000256" key="8">
    <source>
        <dbReference type="PIRSR" id="PIRSR002854-1"/>
    </source>
</evidence>
<feature type="lipid moiety-binding region" description="S-diacylglycerol cysteine" evidence="8">
    <location>
        <position position="24"/>
    </location>
</feature>
<comment type="subcellular location">
    <subcellularLocation>
        <location evidence="1">Cell membrane</location>
        <topology evidence="1">Lipid-anchor</topology>
    </subcellularLocation>
</comment>
<gene>
    <name evidence="10" type="primary">nlpA</name>
    <name evidence="10" type="ORF">IDM36_00195</name>
</gene>
<dbReference type="EMBL" id="CP061801">
    <property type="protein sequence ID" value="QPK02643.1"/>
    <property type="molecule type" value="Genomic_DNA"/>
</dbReference>
<evidence type="ECO:0000256" key="4">
    <source>
        <dbReference type="ARBA" id="ARBA00023136"/>
    </source>
</evidence>
<dbReference type="InterPro" id="IPR004872">
    <property type="entry name" value="Lipoprotein_NlpA"/>
</dbReference>
<keyword evidence="4" id="KW-0472">Membrane</keyword>
<proteinExistence type="inferred from homology"/>
<accession>A0A7T0E086</accession>
<dbReference type="SUPFAM" id="SSF53850">
    <property type="entry name" value="Periplasmic binding protein-like II"/>
    <property type="match status" value="1"/>
</dbReference>
<name>A0A7T0E086_9ENTR</name>
<evidence type="ECO:0000256" key="9">
    <source>
        <dbReference type="SAM" id="SignalP"/>
    </source>
</evidence>
<evidence type="ECO:0000256" key="2">
    <source>
        <dbReference type="ARBA" id="ARBA00022475"/>
    </source>
</evidence>
<keyword evidence="3 9" id="KW-0732">Signal</keyword>
<evidence type="ECO:0000256" key="6">
    <source>
        <dbReference type="ARBA" id="ARBA00023288"/>
    </source>
</evidence>
<evidence type="ECO:0000256" key="1">
    <source>
        <dbReference type="ARBA" id="ARBA00004193"/>
    </source>
</evidence>
<comment type="similarity">
    <text evidence="7">Belongs to the nlpA lipoprotein family.</text>
</comment>
<keyword evidence="2" id="KW-1003">Cell membrane</keyword>
<dbReference type="NCBIfam" id="TIGR00363">
    <property type="entry name" value="MetQ/NlpA family lipoprotein"/>
    <property type="match status" value="1"/>
</dbReference>
<reference evidence="10" key="1">
    <citation type="submission" date="2020-09" db="EMBL/GenBank/DDBJ databases">
        <title>First Report of a novel Colistin-Resistant species of Enterobacter cloacae complex Producing MCR-5 isolated from hospital sewage water.</title>
        <authorList>
            <person name="Zhou K."/>
        </authorList>
    </citation>
    <scope>NUCLEOTIDE SEQUENCE [LARGE SCALE GENOMIC DNA]</scope>
    <source>
        <strain evidence="10">HSW1412</strain>
    </source>
</reference>
<dbReference type="AlphaFoldDB" id="A0A7T0E086"/>
<dbReference type="FunFam" id="3.40.190.10:FF:000016">
    <property type="entry name" value="Lipoprotein"/>
    <property type="match status" value="1"/>
</dbReference>
<dbReference type="GO" id="GO:0005886">
    <property type="term" value="C:plasma membrane"/>
    <property type="evidence" value="ECO:0007669"/>
    <property type="project" value="UniProtKB-SubCell"/>
</dbReference>
<dbReference type="Pfam" id="PF03180">
    <property type="entry name" value="Lipoprotein_9"/>
    <property type="match status" value="1"/>
</dbReference>
<dbReference type="PANTHER" id="PTHR30429:SF1">
    <property type="entry name" value="D-METHIONINE-BINDING LIPOPROTEIN METQ-RELATED"/>
    <property type="match status" value="1"/>
</dbReference>
<evidence type="ECO:0000256" key="5">
    <source>
        <dbReference type="ARBA" id="ARBA00023139"/>
    </source>
</evidence>
<keyword evidence="5" id="KW-0564">Palmitate</keyword>
<evidence type="ECO:0000256" key="7">
    <source>
        <dbReference type="PIRNR" id="PIRNR002854"/>
    </source>
</evidence>
<sequence>MKRICLVKFQLSALVLAGLLLAGCDQGGSNAKHIKVGVINGAEQDVAEVAKKVAKEKYGLDVELVGFSGSLLPNDATNQGELDANVFQHRPFLAEDNKAHNYKLVAVANTFVFPMAGYSRKITSVSELKNGATIAIPNDPTNLGRALLLLQKEKLITLKPDVGLLPTALDITANPKDLKIMELEGAQLPRVLDDPKVDVAIISTTYIQQTGLSPVHNSVFIEDKNSPYVNIVVTREDNKDAENVKEFIQSYQSPEVAKAAETLFNGGAVPGW</sequence>
<dbReference type="CDD" id="cd13598">
    <property type="entry name" value="PBP2_lipoprotein_IlpA_like"/>
    <property type="match status" value="1"/>
</dbReference>
<dbReference type="PIRSF" id="PIRSF002854">
    <property type="entry name" value="MetQ"/>
    <property type="match status" value="1"/>
</dbReference>
<protein>
    <recommendedName>
        <fullName evidence="7">Lipoprotein</fullName>
    </recommendedName>
</protein>
<evidence type="ECO:0000256" key="3">
    <source>
        <dbReference type="ARBA" id="ARBA00022729"/>
    </source>
</evidence>